<dbReference type="Proteomes" id="UP000228934">
    <property type="component" value="Unassembled WGS sequence"/>
</dbReference>
<gene>
    <name evidence="1" type="ORF">AB205_0057760</name>
</gene>
<proteinExistence type="predicted"/>
<protein>
    <submittedName>
        <fullName evidence="1">Uncharacterized protein</fullName>
    </submittedName>
</protein>
<evidence type="ECO:0000313" key="2">
    <source>
        <dbReference type="Proteomes" id="UP000228934"/>
    </source>
</evidence>
<name>A0A2G9Q6V7_AQUCT</name>
<reference evidence="2" key="1">
    <citation type="journal article" date="2017" name="Nat. Commun.">
        <title>The North American bullfrog draft genome provides insight into hormonal regulation of long noncoding RNA.</title>
        <authorList>
            <person name="Hammond S.A."/>
            <person name="Warren R.L."/>
            <person name="Vandervalk B.P."/>
            <person name="Kucuk E."/>
            <person name="Khan H."/>
            <person name="Gibb E.A."/>
            <person name="Pandoh P."/>
            <person name="Kirk H."/>
            <person name="Zhao Y."/>
            <person name="Jones M."/>
            <person name="Mungall A.J."/>
            <person name="Coope R."/>
            <person name="Pleasance S."/>
            <person name="Moore R.A."/>
            <person name="Holt R.A."/>
            <person name="Round J.M."/>
            <person name="Ohora S."/>
            <person name="Walle B.V."/>
            <person name="Veldhoen N."/>
            <person name="Helbing C.C."/>
            <person name="Birol I."/>
        </authorList>
    </citation>
    <scope>NUCLEOTIDE SEQUENCE [LARGE SCALE GENOMIC DNA]</scope>
</reference>
<accession>A0A2G9Q6V7</accession>
<sequence>MLPQKLLYNKHVGLFEKPFLNAHGIVPVLKRLFIKNVWIIVSTLQHFCGALIAAFCENGGYFLRANPLCTTSAVSVQFQVHL</sequence>
<evidence type="ECO:0000313" key="1">
    <source>
        <dbReference type="EMBL" id="PIO11275.1"/>
    </source>
</evidence>
<dbReference type="AlphaFoldDB" id="A0A2G9Q6V7"/>
<organism evidence="1 2">
    <name type="scientific">Aquarana catesbeiana</name>
    <name type="common">American bullfrog</name>
    <name type="synonym">Rana catesbeiana</name>
    <dbReference type="NCBI Taxonomy" id="8400"/>
    <lineage>
        <taxon>Eukaryota</taxon>
        <taxon>Metazoa</taxon>
        <taxon>Chordata</taxon>
        <taxon>Craniata</taxon>
        <taxon>Vertebrata</taxon>
        <taxon>Euteleostomi</taxon>
        <taxon>Amphibia</taxon>
        <taxon>Batrachia</taxon>
        <taxon>Anura</taxon>
        <taxon>Neobatrachia</taxon>
        <taxon>Ranoidea</taxon>
        <taxon>Ranidae</taxon>
        <taxon>Aquarana</taxon>
    </lineage>
</organism>
<dbReference type="EMBL" id="KZ061196">
    <property type="protein sequence ID" value="PIO11275.1"/>
    <property type="molecule type" value="Genomic_DNA"/>
</dbReference>
<keyword evidence="2" id="KW-1185">Reference proteome</keyword>